<dbReference type="AlphaFoldDB" id="A0A7W9Q3R7"/>
<dbReference type="Gene3D" id="1.10.10.10">
    <property type="entry name" value="Winged helix-like DNA-binding domain superfamily/Winged helix DNA-binding domain"/>
    <property type="match status" value="1"/>
</dbReference>
<dbReference type="EMBL" id="JACHJK010000023">
    <property type="protein sequence ID" value="MBB5932262.1"/>
    <property type="molecule type" value="Genomic_DNA"/>
</dbReference>
<evidence type="ECO:0000313" key="8">
    <source>
        <dbReference type="Proteomes" id="UP000585836"/>
    </source>
</evidence>
<keyword evidence="5" id="KW-0804">Transcription</keyword>
<accession>A0A7W9Q3R7</accession>
<evidence type="ECO:0000313" key="7">
    <source>
        <dbReference type="EMBL" id="MBB5932262.1"/>
    </source>
</evidence>
<dbReference type="Pfam" id="PF00392">
    <property type="entry name" value="GntR"/>
    <property type="match status" value="1"/>
</dbReference>
<evidence type="ECO:0000256" key="3">
    <source>
        <dbReference type="ARBA" id="ARBA00023015"/>
    </source>
</evidence>
<dbReference type="PANTHER" id="PTHR46577">
    <property type="entry name" value="HTH-TYPE TRANSCRIPTIONAL REGULATORY PROTEIN GABR"/>
    <property type="match status" value="1"/>
</dbReference>
<dbReference type="SUPFAM" id="SSF46785">
    <property type="entry name" value="Winged helix' DNA-binding domain"/>
    <property type="match status" value="1"/>
</dbReference>
<comment type="caution">
    <text evidence="7">The sequence shown here is derived from an EMBL/GenBank/DDBJ whole genome shotgun (WGS) entry which is preliminary data.</text>
</comment>
<dbReference type="InterPro" id="IPR015424">
    <property type="entry name" value="PyrdxlP-dep_Trfase"/>
</dbReference>
<dbReference type="CDD" id="cd07377">
    <property type="entry name" value="WHTH_GntR"/>
    <property type="match status" value="1"/>
</dbReference>
<keyword evidence="4 7" id="KW-0238">DNA-binding</keyword>
<dbReference type="CDD" id="cd00609">
    <property type="entry name" value="AAT_like"/>
    <property type="match status" value="1"/>
</dbReference>
<gene>
    <name evidence="7" type="ORF">FHS34_007772</name>
</gene>
<organism evidence="7 8">
    <name type="scientific">Streptomyces echinatus</name>
    <dbReference type="NCBI Taxonomy" id="67293"/>
    <lineage>
        <taxon>Bacteria</taxon>
        <taxon>Bacillati</taxon>
        <taxon>Actinomycetota</taxon>
        <taxon>Actinomycetes</taxon>
        <taxon>Kitasatosporales</taxon>
        <taxon>Streptomycetaceae</taxon>
        <taxon>Streptomyces</taxon>
    </lineage>
</organism>
<sequence>MDSGFVAALGDWRTRPGPLARTLAAAVRDAVADGRLAVGTRLPSERELARILHLSRGTVVAALSLLRADGWLRTRHGSGSEVRLPARLTERTTPWSLDRGGAPEAGLDLTLAVTAAPHDAYRAALVRAAELSAPLLVDSGIATAGLPRLRELLAERYTRAGLPTRPEQILVTAGAQAALTLLLDHLHTDRRAPVMVESPAYPGALAVLRARRARLLPVPVSAADGWDIAHLAAAVRRHRPRLAYLVPDFHNPTGAHMTAGARRTVAELAGRHGLTVIADETMRDLDLRTPPGTEPHLAGARVVQIGSASKTLWSGLRVGWIRATADLVRQLRTGPLQAQLAPPPLEQLVAAELLGEPFAAVLDDRRARLRAQRDHLAALLAGTGWTYTVPAGGLTLWLYLGAAGPGAVDLAARAAARGLAVTPGPRFSADRTTLSRHLRLPFTATPETLTRAVGLLRACCTV</sequence>
<reference evidence="7 8" key="1">
    <citation type="submission" date="2020-08" db="EMBL/GenBank/DDBJ databases">
        <title>Genomic Encyclopedia of Type Strains, Phase III (KMG-III): the genomes of soil and plant-associated and newly described type strains.</title>
        <authorList>
            <person name="Whitman W."/>
        </authorList>
    </citation>
    <scope>NUCLEOTIDE SEQUENCE [LARGE SCALE GENOMIC DNA]</scope>
    <source>
        <strain evidence="7 8">CECT 3313</strain>
    </source>
</reference>
<dbReference type="SMART" id="SM00345">
    <property type="entry name" value="HTH_GNTR"/>
    <property type="match status" value="1"/>
</dbReference>
<evidence type="ECO:0000256" key="1">
    <source>
        <dbReference type="ARBA" id="ARBA00005384"/>
    </source>
</evidence>
<evidence type="ECO:0000259" key="6">
    <source>
        <dbReference type="PROSITE" id="PS50949"/>
    </source>
</evidence>
<dbReference type="InterPro" id="IPR036388">
    <property type="entry name" value="WH-like_DNA-bd_sf"/>
</dbReference>
<dbReference type="PROSITE" id="PS50949">
    <property type="entry name" value="HTH_GNTR"/>
    <property type="match status" value="1"/>
</dbReference>
<dbReference type="GO" id="GO:0003677">
    <property type="term" value="F:DNA binding"/>
    <property type="evidence" value="ECO:0007669"/>
    <property type="project" value="UniProtKB-KW"/>
</dbReference>
<dbReference type="InterPro" id="IPR051446">
    <property type="entry name" value="HTH_trans_reg/aminotransferase"/>
</dbReference>
<dbReference type="Gene3D" id="3.40.640.10">
    <property type="entry name" value="Type I PLP-dependent aspartate aminotransferase-like (Major domain)"/>
    <property type="match status" value="1"/>
</dbReference>
<evidence type="ECO:0000256" key="2">
    <source>
        <dbReference type="ARBA" id="ARBA00022898"/>
    </source>
</evidence>
<dbReference type="GO" id="GO:0030170">
    <property type="term" value="F:pyridoxal phosphate binding"/>
    <property type="evidence" value="ECO:0007669"/>
    <property type="project" value="InterPro"/>
</dbReference>
<keyword evidence="2" id="KW-0663">Pyridoxal phosphate</keyword>
<dbReference type="PRINTS" id="PR00035">
    <property type="entry name" value="HTHGNTR"/>
</dbReference>
<keyword evidence="8" id="KW-1185">Reference proteome</keyword>
<dbReference type="InterPro" id="IPR000524">
    <property type="entry name" value="Tscrpt_reg_HTH_GntR"/>
</dbReference>
<dbReference type="Pfam" id="PF00155">
    <property type="entry name" value="Aminotran_1_2"/>
    <property type="match status" value="1"/>
</dbReference>
<dbReference type="GO" id="GO:0003700">
    <property type="term" value="F:DNA-binding transcription factor activity"/>
    <property type="evidence" value="ECO:0007669"/>
    <property type="project" value="InterPro"/>
</dbReference>
<dbReference type="InterPro" id="IPR015421">
    <property type="entry name" value="PyrdxlP-dep_Trfase_major"/>
</dbReference>
<keyword evidence="3" id="KW-0805">Transcription regulation</keyword>
<dbReference type="SUPFAM" id="SSF53383">
    <property type="entry name" value="PLP-dependent transferases"/>
    <property type="match status" value="1"/>
</dbReference>
<dbReference type="InterPro" id="IPR036390">
    <property type="entry name" value="WH_DNA-bd_sf"/>
</dbReference>
<name>A0A7W9Q3R7_9ACTN</name>
<dbReference type="RefSeq" id="WP_184974374.1">
    <property type="nucleotide sequence ID" value="NZ_BAAAWF010000003.1"/>
</dbReference>
<proteinExistence type="inferred from homology"/>
<feature type="domain" description="HTH gntR-type" evidence="6">
    <location>
        <begin position="17"/>
        <end position="85"/>
    </location>
</feature>
<comment type="similarity">
    <text evidence="1">In the C-terminal section; belongs to the class-I pyridoxal-phosphate-dependent aminotransferase family.</text>
</comment>
<dbReference type="InterPro" id="IPR004839">
    <property type="entry name" value="Aminotransferase_I/II_large"/>
</dbReference>
<dbReference type="Proteomes" id="UP000585836">
    <property type="component" value="Unassembled WGS sequence"/>
</dbReference>
<evidence type="ECO:0000256" key="5">
    <source>
        <dbReference type="ARBA" id="ARBA00023163"/>
    </source>
</evidence>
<protein>
    <submittedName>
        <fullName evidence="7">DNA-binding transcriptional MocR family regulator</fullName>
    </submittedName>
</protein>
<evidence type="ECO:0000256" key="4">
    <source>
        <dbReference type="ARBA" id="ARBA00023125"/>
    </source>
</evidence>
<dbReference type="PANTHER" id="PTHR46577:SF1">
    <property type="entry name" value="HTH-TYPE TRANSCRIPTIONAL REGULATORY PROTEIN GABR"/>
    <property type="match status" value="1"/>
</dbReference>